<keyword evidence="3" id="KW-1185">Reference proteome</keyword>
<dbReference type="AlphaFoldDB" id="A0A285V690"/>
<dbReference type="InterPro" id="IPR036259">
    <property type="entry name" value="MFS_trans_sf"/>
</dbReference>
<dbReference type="SUPFAM" id="SSF103473">
    <property type="entry name" value="MFS general substrate transporter"/>
    <property type="match status" value="1"/>
</dbReference>
<name>A0A285V690_9ACTN</name>
<feature type="transmembrane region" description="Helical" evidence="1">
    <location>
        <begin position="235"/>
        <end position="255"/>
    </location>
</feature>
<evidence type="ECO:0000313" key="3">
    <source>
        <dbReference type="Proteomes" id="UP000219435"/>
    </source>
</evidence>
<dbReference type="Proteomes" id="UP000219435">
    <property type="component" value="Unassembled WGS sequence"/>
</dbReference>
<feature type="transmembrane region" description="Helical" evidence="1">
    <location>
        <begin position="261"/>
        <end position="280"/>
    </location>
</feature>
<gene>
    <name evidence="2" type="ORF">SAMN05660748_2261</name>
</gene>
<keyword evidence="1" id="KW-0472">Membrane</keyword>
<protein>
    <submittedName>
        <fullName evidence="2">Uncharacterized protein</fullName>
    </submittedName>
</protein>
<accession>A0A285V690</accession>
<dbReference type="OrthoDB" id="3400507at2"/>
<keyword evidence="1" id="KW-1133">Transmembrane helix</keyword>
<organism evidence="2 3">
    <name type="scientific">Blastococcus aggregatus</name>
    <dbReference type="NCBI Taxonomy" id="38502"/>
    <lineage>
        <taxon>Bacteria</taxon>
        <taxon>Bacillati</taxon>
        <taxon>Actinomycetota</taxon>
        <taxon>Actinomycetes</taxon>
        <taxon>Geodermatophilales</taxon>
        <taxon>Geodermatophilaceae</taxon>
        <taxon>Blastococcus</taxon>
    </lineage>
</organism>
<proteinExistence type="predicted"/>
<feature type="transmembrane region" description="Helical" evidence="1">
    <location>
        <begin position="156"/>
        <end position="177"/>
    </location>
</feature>
<feature type="transmembrane region" description="Helical" evidence="1">
    <location>
        <begin position="197"/>
        <end position="219"/>
    </location>
</feature>
<keyword evidence="1" id="KW-0812">Transmembrane</keyword>
<dbReference type="RefSeq" id="WP_141437104.1">
    <property type="nucleotide sequence ID" value="NZ_OBQI01000003.1"/>
</dbReference>
<reference evidence="3" key="1">
    <citation type="submission" date="2017-08" db="EMBL/GenBank/DDBJ databases">
        <authorList>
            <person name="Varghese N."/>
            <person name="Submissions S."/>
        </authorList>
    </citation>
    <scope>NUCLEOTIDE SEQUENCE [LARGE SCALE GENOMIC DNA]</scope>
    <source>
        <strain evidence="3">DSM 4725</strain>
    </source>
</reference>
<dbReference type="Gene3D" id="1.20.1250.20">
    <property type="entry name" value="MFS general substrate transporter like domains"/>
    <property type="match status" value="1"/>
</dbReference>
<sequence>MTDGLVLARERADALALELHRLDGALTTEERAQVSRRLAHVGEQCLAPRTTDSTSLRHRLRTWWRGDELLHSAWYQLHEIELDLRTKDPDVAEIVLDARGHVAKELPKAAWKQFEERLRAAGLDQEARRVLALDAIRRSHRAAEARHDGERQRRRGIYSISAALLFMALLVALLQAFSSEPFIQPPADGMGISPRFLLVLVMIFGALGGLVSGLVSLYIRQTDFSDAIWFDPRPMLVAAKFVMGIWTAVIGIVAVGSGLLVGAYTSVASALLLAFIFGYGQQAVTGFLDRKVAEVSEDAG</sequence>
<dbReference type="EMBL" id="OBQI01000003">
    <property type="protein sequence ID" value="SOC49533.1"/>
    <property type="molecule type" value="Genomic_DNA"/>
</dbReference>
<evidence type="ECO:0000256" key="1">
    <source>
        <dbReference type="SAM" id="Phobius"/>
    </source>
</evidence>
<evidence type="ECO:0000313" key="2">
    <source>
        <dbReference type="EMBL" id="SOC49533.1"/>
    </source>
</evidence>